<keyword evidence="1" id="KW-0472">Membrane</keyword>
<dbReference type="InterPro" id="IPR059173">
    <property type="entry name" value="TraA_dom"/>
</dbReference>
<gene>
    <name evidence="3" type="ORF">SVA_3089</name>
</gene>
<evidence type="ECO:0000313" key="3">
    <source>
        <dbReference type="EMBL" id="BAU49637.1"/>
    </source>
</evidence>
<evidence type="ECO:0000256" key="2">
    <source>
        <dbReference type="SAM" id="SignalP"/>
    </source>
</evidence>
<dbReference type="AlphaFoldDB" id="A0A1B4VFV1"/>
<keyword evidence="2" id="KW-0732">Signal</keyword>
<evidence type="ECO:0000256" key="1">
    <source>
        <dbReference type="SAM" id="Phobius"/>
    </source>
</evidence>
<keyword evidence="1" id="KW-0812">Transmembrane</keyword>
<keyword evidence="4" id="KW-1185">Reference proteome</keyword>
<feature type="transmembrane region" description="Helical" evidence="1">
    <location>
        <begin position="78"/>
        <end position="99"/>
    </location>
</feature>
<feature type="chain" id="PRO_5008571429" evidence="2">
    <location>
        <begin position="32"/>
        <end position="106"/>
    </location>
</feature>
<protein>
    <submittedName>
        <fullName evidence="3">Conjugal transfer protein TraA</fullName>
    </submittedName>
</protein>
<organism evidence="3 4">
    <name type="scientific">Sulfurifustis variabilis</name>
    <dbReference type="NCBI Taxonomy" id="1675686"/>
    <lineage>
        <taxon>Bacteria</taxon>
        <taxon>Pseudomonadati</taxon>
        <taxon>Pseudomonadota</taxon>
        <taxon>Gammaproteobacteria</taxon>
        <taxon>Acidiferrobacterales</taxon>
        <taxon>Acidiferrobacteraceae</taxon>
        <taxon>Sulfurifustis</taxon>
    </lineage>
</organism>
<dbReference type="EMBL" id="AP014936">
    <property type="protein sequence ID" value="BAU49637.1"/>
    <property type="molecule type" value="Genomic_DNA"/>
</dbReference>
<reference evidence="3 4" key="1">
    <citation type="submission" date="2015-08" db="EMBL/GenBank/DDBJ databases">
        <title>Complete genome sequence of Sulfurifustis variabilis.</title>
        <authorList>
            <person name="Miura A."/>
            <person name="Kojima H."/>
            <person name="Fukui M."/>
        </authorList>
    </citation>
    <scope>NUCLEOTIDE SEQUENCE [LARGE SCALE GENOMIC DNA]</scope>
    <source>
        <strain evidence="4">skN76</strain>
    </source>
</reference>
<sequence>MMGNNRKQHVLMVLTALVAIAATTLPEAALAGTGGGAFDPVWTMLTDWSQGALGRIIAGALILVGIVAGIARQSLMAFAVGIGAGIGLYNAPTVINSIFTATLPVL</sequence>
<name>A0A1B4VFV1_9GAMM</name>
<feature type="transmembrane region" description="Helical" evidence="1">
    <location>
        <begin position="52"/>
        <end position="71"/>
    </location>
</feature>
<accession>A0A1B4VFV1</accession>
<dbReference type="RefSeq" id="WP_197703239.1">
    <property type="nucleotide sequence ID" value="NZ_AP014936.1"/>
</dbReference>
<dbReference type="KEGG" id="sva:SVA_3089"/>
<dbReference type="Proteomes" id="UP000218899">
    <property type="component" value="Chromosome"/>
</dbReference>
<proteinExistence type="predicted"/>
<keyword evidence="1" id="KW-1133">Transmembrane helix</keyword>
<feature type="signal peptide" evidence="2">
    <location>
        <begin position="1"/>
        <end position="31"/>
    </location>
</feature>
<dbReference type="NCBIfam" id="NF041281">
    <property type="entry name" value="TraA_gammapb"/>
    <property type="match status" value="1"/>
</dbReference>
<evidence type="ECO:0000313" key="4">
    <source>
        <dbReference type="Proteomes" id="UP000218899"/>
    </source>
</evidence>